<dbReference type="GO" id="GO:0005737">
    <property type="term" value="C:cytoplasm"/>
    <property type="evidence" value="ECO:0007669"/>
    <property type="project" value="TreeGrafter"/>
</dbReference>
<dbReference type="InterPro" id="IPR001609">
    <property type="entry name" value="Myosin_head_motor_dom-like"/>
</dbReference>
<dbReference type="Gene3D" id="1.10.10.820">
    <property type="match status" value="1"/>
</dbReference>
<dbReference type="GO" id="GO:0016459">
    <property type="term" value="C:myosin complex"/>
    <property type="evidence" value="ECO:0007669"/>
    <property type="project" value="UniProtKB-KW"/>
</dbReference>
<dbReference type="OMA" id="CSLETTW"/>
<dbReference type="GO" id="GO:0051015">
    <property type="term" value="F:actin filament binding"/>
    <property type="evidence" value="ECO:0007669"/>
    <property type="project" value="TreeGrafter"/>
</dbReference>
<evidence type="ECO:0000256" key="1">
    <source>
        <dbReference type="ARBA" id="ARBA00022741"/>
    </source>
</evidence>
<dbReference type="Gene3D" id="3.40.850.10">
    <property type="entry name" value="Kinesin motor domain"/>
    <property type="match status" value="2"/>
</dbReference>
<evidence type="ECO:0000256" key="2">
    <source>
        <dbReference type="ARBA" id="ARBA00022840"/>
    </source>
</evidence>
<dbReference type="Pfam" id="PF00612">
    <property type="entry name" value="IQ"/>
    <property type="match status" value="1"/>
</dbReference>
<keyword evidence="9" id="KW-1185">Reference proteome</keyword>
<evidence type="ECO:0000256" key="3">
    <source>
        <dbReference type="ARBA" id="ARBA00023123"/>
    </source>
</evidence>
<reference evidence="8" key="5">
    <citation type="submission" date="2025-09" db="UniProtKB">
        <authorList>
            <consortium name="Ensembl"/>
        </authorList>
    </citation>
    <scope>IDENTIFICATION</scope>
</reference>
<dbReference type="GeneTree" id="ENSGT00940000157382"/>
<reference evidence="9" key="1">
    <citation type="journal article" date="2006" name="Science">
        <title>Ancient noncoding elements conserved in the human genome.</title>
        <authorList>
            <person name="Venkatesh B."/>
            <person name="Kirkness E.F."/>
            <person name="Loh Y.H."/>
            <person name="Halpern A.L."/>
            <person name="Lee A.P."/>
            <person name="Johnson J."/>
            <person name="Dandona N."/>
            <person name="Viswanathan L.D."/>
            <person name="Tay A."/>
            <person name="Venter J.C."/>
            <person name="Strausberg R.L."/>
            <person name="Brenner S."/>
        </authorList>
    </citation>
    <scope>NUCLEOTIDE SEQUENCE [LARGE SCALE GENOMIC DNA]</scope>
</reference>
<feature type="binding site" evidence="6">
    <location>
        <begin position="126"/>
        <end position="133"/>
    </location>
    <ligand>
        <name>ATP</name>
        <dbReference type="ChEBI" id="CHEBI:30616"/>
    </ligand>
</feature>
<dbReference type="STRING" id="7868.ENSCMIP00000042717"/>
<dbReference type="InterPro" id="IPR027417">
    <property type="entry name" value="P-loop_NTPase"/>
</dbReference>
<evidence type="ECO:0000256" key="6">
    <source>
        <dbReference type="PROSITE-ProRule" id="PRU00782"/>
    </source>
</evidence>
<dbReference type="SUPFAM" id="SSF52540">
    <property type="entry name" value="P-loop containing nucleoside triphosphate hydrolases"/>
    <property type="match status" value="1"/>
</dbReference>
<dbReference type="InterPro" id="IPR036961">
    <property type="entry name" value="Kinesin_motor_dom_sf"/>
</dbReference>
<dbReference type="PROSITE" id="PS51456">
    <property type="entry name" value="MYOSIN_MOTOR"/>
    <property type="match status" value="1"/>
</dbReference>
<keyword evidence="1 6" id="KW-0547">Nucleotide-binding</keyword>
<dbReference type="GO" id="GO:0000146">
    <property type="term" value="F:microfilament motor activity"/>
    <property type="evidence" value="ECO:0007669"/>
    <property type="project" value="TreeGrafter"/>
</dbReference>
<gene>
    <name evidence="8" type="primary">LOC103180631</name>
</gene>
<dbReference type="PROSITE" id="PS50096">
    <property type="entry name" value="IQ"/>
    <property type="match status" value="1"/>
</dbReference>
<dbReference type="Gene3D" id="1.20.58.530">
    <property type="match status" value="1"/>
</dbReference>
<feature type="region of interest" description="Actin-binding" evidence="6">
    <location>
        <begin position="534"/>
        <end position="556"/>
    </location>
</feature>
<keyword evidence="4 6" id="KW-0505">Motor protein</keyword>
<dbReference type="PANTHER" id="PTHR13140:SF289">
    <property type="entry name" value="UNCONVENTIONAL MYOSIN-XIX"/>
    <property type="match status" value="1"/>
</dbReference>
<dbReference type="Pfam" id="PF00063">
    <property type="entry name" value="Myosin_head"/>
    <property type="match status" value="1"/>
</dbReference>
<dbReference type="GO" id="GO:0005524">
    <property type="term" value="F:ATP binding"/>
    <property type="evidence" value="ECO:0007669"/>
    <property type="project" value="UniProtKB-UniRule"/>
</dbReference>
<evidence type="ECO:0000256" key="5">
    <source>
        <dbReference type="ARBA" id="ARBA00023203"/>
    </source>
</evidence>
<feature type="domain" description="Myosin motor" evidence="7">
    <location>
        <begin position="29"/>
        <end position="659"/>
    </location>
</feature>
<evidence type="ECO:0000256" key="4">
    <source>
        <dbReference type="ARBA" id="ARBA00023175"/>
    </source>
</evidence>
<evidence type="ECO:0000259" key="7">
    <source>
        <dbReference type="PROSITE" id="PS51456"/>
    </source>
</evidence>
<dbReference type="Proteomes" id="UP000314986">
    <property type="component" value="Unassembled WGS sequence"/>
</dbReference>
<dbReference type="PRINTS" id="PR00193">
    <property type="entry name" value="MYOSINHEAVY"/>
</dbReference>
<dbReference type="SMART" id="SM00242">
    <property type="entry name" value="MYSc"/>
    <property type="match status" value="1"/>
</dbReference>
<dbReference type="GO" id="GO:0007015">
    <property type="term" value="P:actin filament organization"/>
    <property type="evidence" value="ECO:0007669"/>
    <property type="project" value="TreeGrafter"/>
</dbReference>
<protein>
    <submittedName>
        <fullName evidence="8">Myosin XIX</fullName>
    </submittedName>
</protein>
<name>A0A4W3JJN4_CALMI</name>
<keyword evidence="3 6" id="KW-0518">Myosin</keyword>
<dbReference type="Ensembl" id="ENSCMIT00000043336.1">
    <property type="protein sequence ID" value="ENSCMIP00000042717.1"/>
    <property type="gene ID" value="ENSCMIG00000017757.1"/>
</dbReference>
<reference evidence="9" key="3">
    <citation type="journal article" date="2014" name="Nature">
        <title>Elephant shark genome provides unique insights into gnathostome evolution.</title>
        <authorList>
            <consortium name="International Elephant Shark Genome Sequencing Consortium"/>
            <person name="Venkatesh B."/>
            <person name="Lee A.P."/>
            <person name="Ravi V."/>
            <person name="Maurya A.K."/>
            <person name="Lian M.M."/>
            <person name="Swann J.B."/>
            <person name="Ohta Y."/>
            <person name="Flajnik M.F."/>
            <person name="Sutoh Y."/>
            <person name="Kasahara M."/>
            <person name="Hoon S."/>
            <person name="Gangu V."/>
            <person name="Roy S.W."/>
            <person name="Irimia M."/>
            <person name="Korzh V."/>
            <person name="Kondrychyn I."/>
            <person name="Lim Z.W."/>
            <person name="Tay B.H."/>
            <person name="Tohari S."/>
            <person name="Kong K.W."/>
            <person name="Ho S."/>
            <person name="Lorente-Galdos B."/>
            <person name="Quilez J."/>
            <person name="Marques-Bonet T."/>
            <person name="Raney B.J."/>
            <person name="Ingham P.W."/>
            <person name="Tay A."/>
            <person name="Hillier L.W."/>
            <person name="Minx P."/>
            <person name="Boehm T."/>
            <person name="Wilson R.K."/>
            <person name="Brenner S."/>
            <person name="Warren W.C."/>
        </authorList>
    </citation>
    <scope>NUCLEOTIDE SEQUENCE [LARGE SCALE GENOMIC DNA]</scope>
</reference>
<dbReference type="AlphaFoldDB" id="A0A4W3JJN4"/>
<reference evidence="8" key="4">
    <citation type="submission" date="2025-08" db="UniProtKB">
        <authorList>
            <consortium name="Ensembl"/>
        </authorList>
    </citation>
    <scope>IDENTIFICATION</scope>
</reference>
<dbReference type="InterPro" id="IPR000048">
    <property type="entry name" value="IQ_motif_EF-hand-BS"/>
</dbReference>
<dbReference type="Gene3D" id="1.20.5.190">
    <property type="match status" value="1"/>
</dbReference>
<proteinExistence type="inferred from homology"/>
<keyword evidence="5 6" id="KW-0009">Actin-binding</keyword>
<dbReference type="GO" id="GO:0016020">
    <property type="term" value="C:membrane"/>
    <property type="evidence" value="ECO:0007669"/>
    <property type="project" value="TreeGrafter"/>
</dbReference>
<dbReference type="InParanoid" id="A0A4W3JJN4"/>
<keyword evidence="2 6" id="KW-0067">ATP-binding</keyword>
<evidence type="ECO:0000313" key="8">
    <source>
        <dbReference type="Ensembl" id="ENSCMIP00000042717.1"/>
    </source>
</evidence>
<dbReference type="PANTHER" id="PTHR13140">
    <property type="entry name" value="MYOSIN"/>
    <property type="match status" value="1"/>
</dbReference>
<accession>A0A4W3JJN4</accession>
<reference evidence="9" key="2">
    <citation type="journal article" date="2007" name="PLoS Biol.">
        <title>Survey sequencing and comparative analysis of the elephant shark (Callorhinchus milii) genome.</title>
        <authorList>
            <person name="Venkatesh B."/>
            <person name="Kirkness E.F."/>
            <person name="Loh Y.H."/>
            <person name="Halpern A.L."/>
            <person name="Lee A.P."/>
            <person name="Johnson J."/>
            <person name="Dandona N."/>
            <person name="Viswanathan L.D."/>
            <person name="Tay A."/>
            <person name="Venter J.C."/>
            <person name="Strausberg R.L."/>
            <person name="Brenner S."/>
        </authorList>
    </citation>
    <scope>NUCLEOTIDE SEQUENCE [LARGE SCALE GENOMIC DNA]</scope>
</reference>
<evidence type="ECO:0000313" key="9">
    <source>
        <dbReference type="Proteomes" id="UP000314986"/>
    </source>
</evidence>
<comment type="similarity">
    <text evidence="6">Belongs to the TRAFAC class myosin-kinesin ATPase superfamily. Myosin family.</text>
</comment>
<sequence>KNQQVSNHTTYNGMEEEVKAFLINEEQLHTFDDLTKVNPVTTATVLKCLQARYATSLFYTHAGCTLVALNPFQPVPNLYSFNIMRDYHTASRPQDLQPHIYIVAELAFRNVQGQVEPINQSLIVSGESGAGKTWTSRCLMNYFATVAASSTSAKCQEHVERIEKRVLDSNPVMEAFGNACTLRNHNSSRFGKYIQLQLNRSQQLEGASVHTYLLEKTRVAYQAPSERNFHIFYQILVGLLNLGNVGFSSPADESQPCELKEDTKGFLKTTAKLLRVCEEDLGEQLRVRTITAGRQQQVFKKPCSRTECGTRRDCLAKVVYAKLFDWLVKVINTSICSDPSTWTNFIGLLDVYGFESFPQNNLEQLCINYANEKLQQHFVAHYLKAQQEDYTAEGLDWSFVRYQDNQSCLDLIEGSPASVFSLLNEECRLNRLSDADQFKGRLQKALGANNCMSWDVFSKVPHFTVAHYAGRVSYQIEGMTEKNKDPVPPELVQLLQKSQDALLKQLFPVAEQDLCDAKALSKAISVVAKFKGSLESLMRILNSTTPRYIRCIKPNGDCKPHLFRSQEVLTQLEACGIVETIHISAAGFPVRCLEQLECARSQMLSHKATFIQSSWRHYRRRKLARLRRATTVLQAAVRSWLTRRWIKKCHYAATVVQQAWKSWKVRMETLAAAELDDTSNFEEEMAWLPGSPVCSQNLSSSKPSQSTLKQDLKLRSWPLGLILSSAPLTALTFTVSGTVRALARSACLKVQWGRINHKQEPNQSGCDLVSIRALPQVKIKFRCKRSPLHYADICPESYKCTINGLNQILLEKTSDHNLINLG</sequence>
<organism evidence="8 9">
    <name type="scientific">Callorhinchus milii</name>
    <name type="common">Ghost shark</name>
    <dbReference type="NCBI Taxonomy" id="7868"/>
    <lineage>
        <taxon>Eukaryota</taxon>
        <taxon>Metazoa</taxon>
        <taxon>Chordata</taxon>
        <taxon>Craniata</taxon>
        <taxon>Vertebrata</taxon>
        <taxon>Chondrichthyes</taxon>
        <taxon>Holocephali</taxon>
        <taxon>Chimaeriformes</taxon>
        <taxon>Callorhinchidae</taxon>
        <taxon>Callorhinchus</taxon>
    </lineage>
</organism>
<dbReference type="Gene3D" id="1.20.120.720">
    <property type="entry name" value="Myosin VI head, motor domain, U50 subdomain"/>
    <property type="match status" value="1"/>
</dbReference>